<reference evidence="2" key="1">
    <citation type="submission" date="2014-11" db="EMBL/GenBank/DDBJ databases">
        <authorList>
            <person name="Amaro Gonzalez C."/>
        </authorList>
    </citation>
    <scope>NUCLEOTIDE SEQUENCE</scope>
</reference>
<keyword evidence="1" id="KW-1133">Transmembrane helix</keyword>
<reference evidence="2" key="2">
    <citation type="journal article" date="2015" name="Fish Shellfish Immunol.">
        <title>Early steps in the European eel (Anguilla anguilla)-Vibrio vulnificus interaction in the gills: Role of the RtxA13 toxin.</title>
        <authorList>
            <person name="Callol A."/>
            <person name="Pajuelo D."/>
            <person name="Ebbesson L."/>
            <person name="Teles M."/>
            <person name="MacKenzie S."/>
            <person name="Amaro C."/>
        </authorList>
    </citation>
    <scope>NUCLEOTIDE SEQUENCE</scope>
</reference>
<accession>A0A0E9WXY9</accession>
<keyword evidence="1" id="KW-0812">Transmembrane</keyword>
<organism evidence="2">
    <name type="scientific">Anguilla anguilla</name>
    <name type="common">European freshwater eel</name>
    <name type="synonym">Muraena anguilla</name>
    <dbReference type="NCBI Taxonomy" id="7936"/>
    <lineage>
        <taxon>Eukaryota</taxon>
        <taxon>Metazoa</taxon>
        <taxon>Chordata</taxon>
        <taxon>Craniata</taxon>
        <taxon>Vertebrata</taxon>
        <taxon>Euteleostomi</taxon>
        <taxon>Actinopterygii</taxon>
        <taxon>Neopterygii</taxon>
        <taxon>Teleostei</taxon>
        <taxon>Anguilliformes</taxon>
        <taxon>Anguillidae</taxon>
        <taxon>Anguilla</taxon>
    </lineage>
</organism>
<protein>
    <submittedName>
        <fullName evidence="2">Uncharacterized protein</fullName>
    </submittedName>
</protein>
<dbReference type="EMBL" id="GBXM01014097">
    <property type="protein sequence ID" value="JAH94480.1"/>
    <property type="molecule type" value="Transcribed_RNA"/>
</dbReference>
<proteinExistence type="predicted"/>
<evidence type="ECO:0000256" key="1">
    <source>
        <dbReference type="SAM" id="Phobius"/>
    </source>
</evidence>
<feature type="transmembrane region" description="Helical" evidence="1">
    <location>
        <begin position="48"/>
        <end position="73"/>
    </location>
</feature>
<evidence type="ECO:0000313" key="2">
    <source>
        <dbReference type="EMBL" id="JAH94480.1"/>
    </source>
</evidence>
<dbReference type="AlphaFoldDB" id="A0A0E9WXY9"/>
<keyword evidence="1" id="KW-0472">Membrane</keyword>
<sequence length="96" mass="11499">MPTAWSHFPLSHKYYRDHFEMAMITFIIPPYIQQLCCSHTSNWDHGLWILPIQVECFCIVRFCVFFFSFYCIFNVLSSPNRSPCTGCYYRSHISNR</sequence>
<name>A0A0E9WXY9_ANGAN</name>